<keyword evidence="1" id="KW-1133">Transmembrane helix</keyword>
<evidence type="ECO:0000313" key="2">
    <source>
        <dbReference type="EMBL" id="HGG01582.1"/>
    </source>
</evidence>
<feature type="transmembrane region" description="Helical" evidence="1">
    <location>
        <begin position="16"/>
        <end position="34"/>
    </location>
</feature>
<name>A0A7C3ZL56_9CYAN</name>
<reference evidence="2" key="1">
    <citation type="journal article" date="2020" name="mSystems">
        <title>Genome- and Community-Level Interaction Insights into Carbon Utilization and Element Cycling Functions of Hydrothermarchaeota in Hydrothermal Sediment.</title>
        <authorList>
            <person name="Zhou Z."/>
            <person name="Liu Y."/>
            <person name="Xu W."/>
            <person name="Pan J."/>
            <person name="Luo Z.H."/>
            <person name="Li M."/>
        </authorList>
    </citation>
    <scope>NUCLEOTIDE SEQUENCE [LARGE SCALE GENOMIC DNA]</scope>
    <source>
        <strain evidence="2">SpSt-374</strain>
    </source>
</reference>
<dbReference type="AlphaFoldDB" id="A0A7C3ZL56"/>
<dbReference type="EMBL" id="DSPX01000131">
    <property type="protein sequence ID" value="HGG01582.1"/>
    <property type="molecule type" value="Genomic_DNA"/>
</dbReference>
<proteinExistence type="predicted"/>
<evidence type="ECO:0000256" key="1">
    <source>
        <dbReference type="SAM" id="Phobius"/>
    </source>
</evidence>
<dbReference type="InterPro" id="IPR047709">
    <property type="entry name" value="HpsJ-like"/>
</dbReference>
<feature type="transmembrane region" description="Helical" evidence="1">
    <location>
        <begin position="83"/>
        <end position="104"/>
    </location>
</feature>
<organism evidence="2">
    <name type="scientific">Planktothricoides sp. SpSt-374</name>
    <dbReference type="NCBI Taxonomy" id="2282167"/>
    <lineage>
        <taxon>Bacteria</taxon>
        <taxon>Bacillati</taxon>
        <taxon>Cyanobacteriota</taxon>
        <taxon>Cyanophyceae</taxon>
        <taxon>Oscillatoriophycideae</taxon>
        <taxon>Oscillatoriales</taxon>
        <taxon>Oscillatoriaceae</taxon>
        <taxon>Planktothricoides</taxon>
    </lineage>
</organism>
<protein>
    <submittedName>
        <fullName evidence="2">Uncharacterized protein</fullName>
    </submittedName>
</protein>
<comment type="caution">
    <text evidence="2">The sequence shown here is derived from an EMBL/GenBank/DDBJ whole genome shotgun (WGS) entry which is preliminary data.</text>
</comment>
<gene>
    <name evidence="2" type="ORF">ENR15_13270</name>
</gene>
<keyword evidence="1" id="KW-0472">Membrane</keyword>
<keyword evidence="1" id="KW-0812">Transmembrane</keyword>
<accession>A0A7C3ZL56</accession>
<dbReference type="NCBIfam" id="NF038305">
    <property type="entry name" value="HpsJ_fam"/>
    <property type="match status" value="1"/>
</dbReference>
<feature type="transmembrane region" description="Helical" evidence="1">
    <location>
        <begin position="200"/>
        <end position="217"/>
    </location>
</feature>
<sequence length="224" mass="25278">MSGSREQGLSIYRLRWIGYGLLAFAIIDVLLLLYPPQLTNAVWQLQTMGQIVERLPVPLMGLALVFFGDSYDRSRLEDNLVKLLSWVSLLLAVAFLVMVPLGAVNTLRINTQNNQQITAQAEGRLQELKQVEEQVSAGTTADLRNMAQELNRMGLPVDVNKPEELKTEILSRIGIARDQLPRQTEATRNSQRLVLLKNSAKWNLGALISSVLFFYIWKGTDWAR</sequence>